<accession>A0A4P9K3L8</accession>
<dbReference type="OrthoDB" id="345640at2"/>
<proteinExistence type="inferred from homology"/>
<gene>
    <name evidence="10" type="ORF">FE785_01940</name>
</gene>
<name>A0A4P9K3L8_9GAMM</name>
<keyword evidence="5 8" id="KW-1133">Transmembrane helix</keyword>
<dbReference type="RefSeq" id="WP_138563881.1">
    <property type="nucleotide sequence ID" value="NZ_CP040602.1"/>
</dbReference>
<dbReference type="InterPro" id="IPR025713">
    <property type="entry name" value="MotB-like_N_dom"/>
</dbReference>
<comment type="subcellular location">
    <subcellularLocation>
        <location evidence="1">Cell membrane</location>
        <topology evidence="1">Single-pass membrane protein</topology>
    </subcellularLocation>
</comment>
<feature type="transmembrane region" description="Helical" evidence="8">
    <location>
        <begin position="31"/>
        <end position="53"/>
    </location>
</feature>
<dbReference type="PROSITE" id="PS51123">
    <property type="entry name" value="OMPA_2"/>
    <property type="match status" value="1"/>
</dbReference>
<dbReference type="InterPro" id="IPR036737">
    <property type="entry name" value="OmpA-like_sf"/>
</dbReference>
<dbReference type="Pfam" id="PF13677">
    <property type="entry name" value="MotB_plug"/>
    <property type="match status" value="1"/>
</dbReference>
<dbReference type="InterPro" id="IPR006665">
    <property type="entry name" value="OmpA-like"/>
</dbReference>
<keyword evidence="4 8" id="KW-0812">Transmembrane</keyword>
<protein>
    <submittedName>
        <fullName evidence="10">Cell envelope biogenesis protein OmpA</fullName>
    </submittedName>
</protein>
<evidence type="ECO:0000256" key="2">
    <source>
        <dbReference type="ARBA" id="ARBA00008914"/>
    </source>
</evidence>
<evidence type="ECO:0000256" key="7">
    <source>
        <dbReference type="PROSITE-ProRule" id="PRU00473"/>
    </source>
</evidence>
<evidence type="ECO:0000313" key="11">
    <source>
        <dbReference type="Proteomes" id="UP000304864"/>
    </source>
</evidence>
<evidence type="ECO:0000256" key="3">
    <source>
        <dbReference type="ARBA" id="ARBA00022475"/>
    </source>
</evidence>
<reference evidence="10 11" key="1">
    <citation type="submission" date="2019-05" db="EMBL/GenBank/DDBJ databases">
        <title>Thiomicrorhabdus sediminis sp. nov, a novel sulfur-oxidizing bacterium isolated from coastal sediment.</title>
        <authorList>
            <person name="Liu X."/>
        </authorList>
    </citation>
    <scope>NUCLEOTIDE SEQUENCE [LARGE SCALE GENOMIC DNA]</scope>
    <source>
        <strain evidence="10 11">G1</strain>
    </source>
</reference>
<keyword evidence="6 7" id="KW-0472">Membrane</keyword>
<keyword evidence="11" id="KW-1185">Reference proteome</keyword>
<feature type="domain" description="OmpA-like" evidence="9">
    <location>
        <begin position="99"/>
        <end position="241"/>
    </location>
</feature>
<dbReference type="Gene3D" id="3.30.1330.60">
    <property type="entry name" value="OmpA-like domain"/>
    <property type="match status" value="1"/>
</dbReference>
<dbReference type="SUPFAM" id="SSF103088">
    <property type="entry name" value="OmpA-like"/>
    <property type="match status" value="1"/>
</dbReference>
<dbReference type="PANTHER" id="PTHR30329:SF21">
    <property type="entry name" value="LIPOPROTEIN YIAD-RELATED"/>
    <property type="match status" value="1"/>
</dbReference>
<dbReference type="EMBL" id="CP040602">
    <property type="protein sequence ID" value="QCU89482.1"/>
    <property type="molecule type" value="Genomic_DNA"/>
</dbReference>
<dbReference type="GO" id="GO:0005886">
    <property type="term" value="C:plasma membrane"/>
    <property type="evidence" value="ECO:0007669"/>
    <property type="project" value="UniProtKB-SubCell"/>
</dbReference>
<sequence>MSWLSTFTLSGSAQDLNESAAIEHIQRTRSWLMTYIALVTSLLAFFILIISMIEIEGSSLKRDHQKLTQAIYMDVKAAVADQSIDWLQVENTLTKGVRISIKPNLIRNQNLFASAQAKINPRYLPYLQSLAEVLQQVDIEALRQRYMKLVSSIEANGFDVKMMIRIEGHTDAHPLAQTARFKNNIELSTFRAYAMMDWLRIHLPLTRSHFVIAGYGSFQPILDDVYAADNRRIEIYIQPMLKQQRELAGTIL</sequence>
<evidence type="ECO:0000259" key="9">
    <source>
        <dbReference type="PROSITE" id="PS51123"/>
    </source>
</evidence>
<evidence type="ECO:0000256" key="5">
    <source>
        <dbReference type="ARBA" id="ARBA00022989"/>
    </source>
</evidence>
<dbReference type="Proteomes" id="UP000304864">
    <property type="component" value="Chromosome"/>
</dbReference>
<evidence type="ECO:0000313" key="10">
    <source>
        <dbReference type="EMBL" id="QCU89482.1"/>
    </source>
</evidence>
<comment type="similarity">
    <text evidence="2">Belongs to the MotB family.</text>
</comment>
<organism evidence="10 11">
    <name type="scientific">Thiomicrorhabdus sediminis</name>
    <dbReference type="NCBI Taxonomy" id="2580412"/>
    <lineage>
        <taxon>Bacteria</taxon>
        <taxon>Pseudomonadati</taxon>
        <taxon>Pseudomonadota</taxon>
        <taxon>Gammaproteobacteria</taxon>
        <taxon>Thiotrichales</taxon>
        <taxon>Piscirickettsiaceae</taxon>
        <taxon>Thiomicrorhabdus</taxon>
    </lineage>
</organism>
<evidence type="ECO:0000256" key="8">
    <source>
        <dbReference type="SAM" id="Phobius"/>
    </source>
</evidence>
<dbReference type="CDD" id="cd07185">
    <property type="entry name" value="OmpA_C-like"/>
    <property type="match status" value="1"/>
</dbReference>
<dbReference type="InterPro" id="IPR050330">
    <property type="entry name" value="Bact_OuterMem_StrucFunc"/>
</dbReference>
<evidence type="ECO:0000256" key="1">
    <source>
        <dbReference type="ARBA" id="ARBA00004162"/>
    </source>
</evidence>
<dbReference type="AlphaFoldDB" id="A0A4P9K3L8"/>
<dbReference type="KEGG" id="thig:FE785_01940"/>
<evidence type="ECO:0000256" key="6">
    <source>
        <dbReference type="ARBA" id="ARBA00023136"/>
    </source>
</evidence>
<dbReference type="PANTHER" id="PTHR30329">
    <property type="entry name" value="STATOR ELEMENT OF FLAGELLAR MOTOR COMPLEX"/>
    <property type="match status" value="1"/>
</dbReference>
<keyword evidence="3" id="KW-1003">Cell membrane</keyword>
<evidence type="ECO:0000256" key="4">
    <source>
        <dbReference type="ARBA" id="ARBA00022692"/>
    </source>
</evidence>